<name>A0A6A6HJP8_VIRVR</name>
<dbReference type="AlphaFoldDB" id="A0A6A6HJP8"/>
<dbReference type="Proteomes" id="UP000800092">
    <property type="component" value="Unassembled WGS sequence"/>
</dbReference>
<evidence type="ECO:0000256" key="1">
    <source>
        <dbReference type="SAM" id="MobiDB-lite"/>
    </source>
</evidence>
<gene>
    <name evidence="2" type="ORF">EV356DRAFT_573690</name>
</gene>
<evidence type="ECO:0000313" key="3">
    <source>
        <dbReference type="Proteomes" id="UP000800092"/>
    </source>
</evidence>
<evidence type="ECO:0000313" key="2">
    <source>
        <dbReference type="EMBL" id="KAF2238102.1"/>
    </source>
</evidence>
<dbReference type="EMBL" id="ML991777">
    <property type="protein sequence ID" value="KAF2238102.1"/>
    <property type="molecule type" value="Genomic_DNA"/>
</dbReference>
<proteinExistence type="predicted"/>
<organism evidence="2 3">
    <name type="scientific">Viridothelium virens</name>
    <name type="common">Speckled blister lichen</name>
    <name type="synonym">Trypethelium virens</name>
    <dbReference type="NCBI Taxonomy" id="1048519"/>
    <lineage>
        <taxon>Eukaryota</taxon>
        <taxon>Fungi</taxon>
        <taxon>Dikarya</taxon>
        <taxon>Ascomycota</taxon>
        <taxon>Pezizomycotina</taxon>
        <taxon>Dothideomycetes</taxon>
        <taxon>Dothideomycetes incertae sedis</taxon>
        <taxon>Trypetheliales</taxon>
        <taxon>Trypetheliaceae</taxon>
        <taxon>Viridothelium</taxon>
    </lineage>
</organism>
<feature type="compositionally biased region" description="Polar residues" evidence="1">
    <location>
        <begin position="118"/>
        <end position="131"/>
    </location>
</feature>
<protein>
    <submittedName>
        <fullName evidence="2">Uncharacterized protein</fullName>
    </submittedName>
</protein>
<sequence>MTFGEFKENVEEEIIYPNNKEGGLHEAPNSEGSWLRIRTVPIKMEQEKTMDWSKYSLSWEEREKRATATAEAESEKEEYTTQTMADKPSNALQPTESEVKKSPEGPVSEGQTSDDQEASTTADNSNDARPT</sequence>
<keyword evidence="3" id="KW-1185">Reference proteome</keyword>
<feature type="region of interest" description="Disordered" evidence="1">
    <location>
        <begin position="61"/>
        <end position="131"/>
    </location>
</feature>
<reference evidence="2" key="1">
    <citation type="journal article" date="2020" name="Stud. Mycol.">
        <title>101 Dothideomycetes genomes: a test case for predicting lifestyles and emergence of pathogens.</title>
        <authorList>
            <person name="Haridas S."/>
            <person name="Albert R."/>
            <person name="Binder M."/>
            <person name="Bloem J."/>
            <person name="Labutti K."/>
            <person name="Salamov A."/>
            <person name="Andreopoulos B."/>
            <person name="Baker S."/>
            <person name="Barry K."/>
            <person name="Bills G."/>
            <person name="Bluhm B."/>
            <person name="Cannon C."/>
            <person name="Castanera R."/>
            <person name="Culley D."/>
            <person name="Daum C."/>
            <person name="Ezra D."/>
            <person name="Gonzalez J."/>
            <person name="Henrissat B."/>
            <person name="Kuo A."/>
            <person name="Liang C."/>
            <person name="Lipzen A."/>
            <person name="Lutzoni F."/>
            <person name="Magnuson J."/>
            <person name="Mondo S."/>
            <person name="Nolan M."/>
            <person name="Ohm R."/>
            <person name="Pangilinan J."/>
            <person name="Park H.-J."/>
            <person name="Ramirez L."/>
            <person name="Alfaro M."/>
            <person name="Sun H."/>
            <person name="Tritt A."/>
            <person name="Yoshinaga Y."/>
            <person name="Zwiers L.-H."/>
            <person name="Turgeon B."/>
            <person name="Goodwin S."/>
            <person name="Spatafora J."/>
            <person name="Crous P."/>
            <person name="Grigoriev I."/>
        </authorList>
    </citation>
    <scope>NUCLEOTIDE SEQUENCE</scope>
    <source>
        <strain evidence="2">Tuck. ex Michener</strain>
    </source>
</reference>
<feature type="compositionally biased region" description="Polar residues" evidence="1">
    <location>
        <begin position="80"/>
        <end position="96"/>
    </location>
</feature>
<accession>A0A6A6HJP8</accession>